<dbReference type="KEGG" id="dpe:6595762"/>
<gene>
    <name evidence="3" type="primary">Dper\GL25277</name>
    <name evidence="3" type="ORF">Dper_GL25277</name>
</gene>
<evidence type="ECO:0000313" key="3">
    <source>
        <dbReference type="EMBL" id="EDW40499.1"/>
    </source>
</evidence>
<reference evidence="3 4" key="1">
    <citation type="journal article" date="2007" name="Nature">
        <title>Evolution of genes and genomes on the Drosophila phylogeny.</title>
        <authorList>
            <consortium name="Drosophila 12 Genomes Consortium"/>
            <person name="Clark A.G."/>
            <person name="Eisen M.B."/>
            <person name="Smith D.R."/>
            <person name="Bergman C.M."/>
            <person name="Oliver B."/>
            <person name="Markow T.A."/>
            <person name="Kaufman T.C."/>
            <person name="Kellis M."/>
            <person name="Gelbart W."/>
            <person name="Iyer V.N."/>
            <person name="Pollard D.A."/>
            <person name="Sackton T.B."/>
            <person name="Larracuente A.M."/>
            <person name="Singh N.D."/>
            <person name="Abad J.P."/>
            <person name="Abt D.N."/>
            <person name="Adryan B."/>
            <person name="Aguade M."/>
            <person name="Akashi H."/>
            <person name="Anderson W.W."/>
            <person name="Aquadro C.F."/>
            <person name="Ardell D.H."/>
            <person name="Arguello R."/>
            <person name="Artieri C.G."/>
            <person name="Barbash D.A."/>
            <person name="Barker D."/>
            <person name="Barsanti P."/>
            <person name="Batterham P."/>
            <person name="Batzoglou S."/>
            <person name="Begun D."/>
            <person name="Bhutkar A."/>
            <person name="Blanco E."/>
            <person name="Bosak S.A."/>
            <person name="Bradley R.K."/>
            <person name="Brand A.D."/>
            <person name="Brent M.R."/>
            <person name="Brooks A.N."/>
            <person name="Brown R.H."/>
            <person name="Butlin R.K."/>
            <person name="Caggese C."/>
            <person name="Calvi B.R."/>
            <person name="Bernardo de Carvalho A."/>
            <person name="Caspi A."/>
            <person name="Castrezana S."/>
            <person name="Celniker S.E."/>
            <person name="Chang J.L."/>
            <person name="Chapple C."/>
            <person name="Chatterji S."/>
            <person name="Chinwalla A."/>
            <person name="Civetta A."/>
            <person name="Clifton S.W."/>
            <person name="Comeron J.M."/>
            <person name="Costello J.C."/>
            <person name="Coyne J.A."/>
            <person name="Daub J."/>
            <person name="David R.G."/>
            <person name="Delcher A.L."/>
            <person name="Delehaunty K."/>
            <person name="Do C.B."/>
            <person name="Ebling H."/>
            <person name="Edwards K."/>
            <person name="Eickbush T."/>
            <person name="Evans J.D."/>
            <person name="Filipski A."/>
            <person name="Findeiss S."/>
            <person name="Freyhult E."/>
            <person name="Fulton L."/>
            <person name="Fulton R."/>
            <person name="Garcia A.C."/>
            <person name="Gardiner A."/>
            <person name="Garfield D.A."/>
            <person name="Garvin B.E."/>
            <person name="Gibson G."/>
            <person name="Gilbert D."/>
            <person name="Gnerre S."/>
            <person name="Godfrey J."/>
            <person name="Good R."/>
            <person name="Gotea V."/>
            <person name="Gravely B."/>
            <person name="Greenberg A.J."/>
            <person name="Griffiths-Jones S."/>
            <person name="Gross S."/>
            <person name="Guigo R."/>
            <person name="Gustafson E.A."/>
            <person name="Haerty W."/>
            <person name="Hahn M.W."/>
            <person name="Halligan D.L."/>
            <person name="Halpern A.L."/>
            <person name="Halter G.M."/>
            <person name="Han M.V."/>
            <person name="Heger A."/>
            <person name="Hillier L."/>
            <person name="Hinrichs A.S."/>
            <person name="Holmes I."/>
            <person name="Hoskins R.A."/>
            <person name="Hubisz M.J."/>
            <person name="Hultmark D."/>
            <person name="Huntley M.A."/>
            <person name="Jaffe D.B."/>
            <person name="Jagadeeshan S."/>
            <person name="Jeck W.R."/>
            <person name="Johnson J."/>
            <person name="Jones C.D."/>
            <person name="Jordan W.C."/>
            <person name="Karpen G.H."/>
            <person name="Kataoka E."/>
            <person name="Keightley P.D."/>
            <person name="Kheradpour P."/>
            <person name="Kirkness E.F."/>
            <person name="Koerich L.B."/>
            <person name="Kristiansen K."/>
            <person name="Kudrna D."/>
            <person name="Kulathinal R.J."/>
            <person name="Kumar S."/>
            <person name="Kwok R."/>
            <person name="Lander E."/>
            <person name="Langley C.H."/>
            <person name="Lapoint R."/>
            <person name="Lazzaro B.P."/>
            <person name="Lee S.J."/>
            <person name="Levesque L."/>
            <person name="Li R."/>
            <person name="Lin C.F."/>
            <person name="Lin M.F."/>
            <person name="Lindblad-Toh K."/>
            <person name="Llopart A."/>
            <person name="Long M."/>
            <person name="Low L."/>
            <person name="Lozovsky E."/>
            <person name="Lu J."/>
            <person name="Luo M."/>
            <person name="Machado C.A."/>
            <person name="Makalowski W."/>
            <person name="Marzo M."/>
            <person name="Matsuda M."/>
            <person name="Matzkin L."/>
            <person name="McAllister B."/>
            <person name="McBride C.S."/>
            <person name="McKernan B."/>
            <person name="McKernan K."/>
            <person name="Mendez-Lago M."/>
            <person name="Minx P."/>
            <person name="Mollenhauer M.U."/>
            <person name="Montooth K."/>
            <person name="Mount S.M."/>
            <person name="Mu X."/>
            <person name="Myers E."/>
            <person name="Negre B."/>
            <person name="Newfeld S."/>
            <person name="Nielsen R."/>
            <person name="Noor M.A."/>
            <person name="O'Grady P."/>
            <person name="Pachter L."/>
            <person name="Papaceit M."/>
            <person name="Parisi M.J."/>
            <person name="Parisi M."/>
            <person name="Parts L."/>
            <person name="Pedersen J.S."/>
            <person name="Pesole G."/>
            <person name="Phillippy A.M."/>
            <person name="Ponting C.P."/>
            <person name="Pop M."/>
            <person name="Porcelli D."/>
            <person name="Powell J.R."/>
            <person name="Prohaska S."/>
            <person name="Pruitt K."/>
            <person name="Puig M."/>
            <person name="Quesneville H."/>
            <person name="Ram K.R."/>
            <person name="Rand D."/>
            <person name="Rasmussen M.D."/>
            <person name="Reed L.K."/>
            <person name="Reenan R."/>
            <person name="Reily A."/>
            <person name="Remington K.A."/>
            <person name="Rieger T.T."/>
            <person name="Ritchie M.G."/>
            <person name="Robin C."/>
            <person name="Rogers Y.H."/>
            <person name="Rohde C."/>
            <person name="Rozas J."/>
            <person name="Rubenfield M.J."/>
            <person name="Ruiz A."/>
            <person name="Russo S."/>
            <person name="Salzberg S.L."/>
            <person name="Sanchez-Gracia A."/>
            <person name="Saranga D.J."/>
            <person name="Sato H."/>
            <person name="Schaeffer S.W."/>
            <person name="Schatz M.C."/>
            <person name="Schlenke T."/>
            <person name="Schwartz R."/>
            <person name="Segarra C."/>
            <person name="Singh R.S."/>
            <person name="Sirot L."/>
            <person name="Sirota M."/>
            <person name="Sisneros N.B."/>
            <person name="Smith C.D."/>
            <person name="Smith T.F."/>
            <person name="Spieth J."/>
            <person name="Stage D.E."/>
            <person name="Stark A."/>
            <person name="Stephan W."/>
            <person name="Strausberg R.L."/>
            <person name="Strempel S."/>
            <person name="Sturgill D."/>
            <person name="Sutton G."/>
            <person name="Sutton G.G."/>
            <person name="Tao W."/>
            <person name="Teichmann S."/>
            <person name="Tobari Y.N."/>
            <person name="Tomimura Y."/>
            <person name="Tsolas J.M."/>
            <person name="Valente V.L."/>
            <person name="Venter E."/>
            <person name="Venter J.C."/>
            <person name="Vicario S."/>
            <person name="Vieira F.G."/>
            <person name="Vilella A.J."/>
            <person name="Villasante A."/>
            <person name="Walenz B."/>
            <person name="Wang J."/>
            <person name="Wasserman M."/>
            <person name="Watts T."/>
            <person name="Wilson D."/>
            <person name="Wilson R.K."/>
            <person name="Wing R.A."/>
            <person name="Wolfner M.F."/>
            <person name="Wong A."/>
            <person name="Wong G.K."/>
            <person name="Wu C.I."/>
            <person name="Wu G."/>
            <person name="Yamamoto D."/>
            <person name="Yang H.P."/>
            <person name="Yang S.P."/>
            <person name="Yorke J.A."/>
            <person name="Yoshida K."/>
            <person name="Zdobnov E."/>
            <person name="Zhang P."/>
            <person name="Zhang Y."/>
            <person name="Zimin A.V."/>
            <person name="Baldwin J."/>
            <person name="Abdouelleil A."/>
            <person name="Abdulkadir J."/>
            <person name="Abebe A."/>
            <person name="Abera B."/>
            <person name="Abreu J."/>
            <person name="Acer S.C."/>
            <person name="Aftuck L."/>
            <person name="Alexander A."/>
            <person name="An P."/>
            <person name="Anderson E."/>
            <person name="Anderson S."/>
            <person name="Arachi H."/>
            <person name="Azer M."/>
            <person name="Bachantsang P."/>
            <person name="Barry A."/>
            <person name="Bayul T."/>
            <person name="Berlin A."/>
            <person name="Bessette D."/>
            <person name="Bloom T."/>
            <person name="Blye J."/>
            <person name="Boguslavskiy L."/>
            <person name="Bonnet C."/>
            <person name="Boukhgalter B."/>
            <person name="Bourzgui I."/>
            <person name="Brown A."/>
            <person name="Cahill P."/>
            <person name="Channer S."/>
            <person name="Cheshatsang Y."/>
            <person name="Chuda L."/>
            <person name="Citroen M."/>
            <person name="Collymore A."/>
            <person name="Cooke P."/>
            <person name="Costello M."/>
            <person name="D'Aco K."/>
            <person name="Daza R."/>
            <person name="De Haan G."/>
            <person name="DeGray S."/>
            <person name="DeMaso C."/>
            <person name="Dhargay N."/>
            <person name="Dooley K."/>
            <person name="Dooley E."/>
            <person name="Doricent M."/>
            <person name="Dorje P."/>
            <person name="Dorjee K."/>
            <person name="Dupes A."/>
            <person name="Elong R."/>
            <person name="Falk J."/>
            <person name="Farina A."/>
            <person name="Faro S."/>
            <person name="Ferguson D."/>
            <person name="Fisher S."/>
            <person name="Foley C.D."/>
            <person name="Franke A."/>
            <person name="Friedrich D."/>
            <person name="Gadbois L."/>
            <person name="Gearin G."/>
            <person name="Gearin C.R."/>
            <person name="Giannoukos G."/>
            <person name="Goode T."/>
            <person name="Graham J."/>
            <person name="Grandbois E."/>
            <person name="Grewal S."/>
            <person name="Gyaltsen K."/>
            <person name="Hafez N."/>
            <person name="Hagos B."/>
            <person name="Hall J."/>
            <person name="Henson C."/>
            <person name="Hollinger A."/>
            <person name="Honan T."/>
            <person name="Huard M.D."/>
            <person name="Hughes L."/>
            <person name="Hurhula B."/>
            <person name="Husby M.E."/>
            <person name="Kamat A."/>
            <person name="Kanga B."/>
            <person name="Kashin S."/>
            <person name="Khazanovich D."/>
            <person name="Kisner P."/>
            <person name="Lance K."/>
            <person name="Lara M."/>
            <person name="Lee W."/>
            <person name="Lennon N."/>
            <person name="Letendre F."/>
            <person name="LeVine R."/>
            <person name="Lipovsky A."/>
            <person name="Liu X."/>
            <person name="Liu J."/>
            <person name="Liu S."/>
            <person name="Lokyitsang T."/>
            <person name="Lokyitsang Y."/>
            <person name="Lubonja R."/>
            <person name="Lui A."/>
            <person name="MacDonald P."/>
            <person name="Magnisalis V."/>
            <person name="Maru K."/>
            <person name="Matthews C."/>
            <person name="McCusker W."/>
            <person name="McDonough S."/>
            <person name="Mehta T."/>
            <person name="Meldrim J."/>
            <person name="Meneus L."/>
            <person name="Mihai O."/>
            <person name="Mihalev A."/>
            <person name="Mihova T."/>
            <person name="Mittelman R."/>
            <person name="Mlenga V."/>
            <person name="Montmayeur A."/>
            <person name="Mulrain L."/>
            <person name="Navidi A."/>
            <person name="Naylor J."/>
            <person name="Negash T."/>
            <person name="Nguyen T."/>
            <person name="Nguyen N."/>
            <person name="Nicol R."/>
            <person name="Norbu C."/>
            <person name="Norbu N."/>
            <person name="Novod N."/>
            <person name="O'Neill B."/>
            <person name="Osman S."/>
            <person name="Markiewicz E."/>
            <person name="Oyono O.L."/>
            <person name="Patti C."/>
            <person name="Phunkhang P."/>
            <person name="Pierre F."/>
            <person name="Priest M."/>
            <person name="Raghuraman S."/>
            <person name="Rege F."/>
            <person name="Reyes R."/>
            <person name="Rise C."/>
            <person name="Rogov P."/>
            <person name="Ross K."/>
            <person name="Ryan E."/>
            <person name="Settipalli S."/>
            <person name="Shea T."/>
            <person name="Sherpa N."/>
            <person name="Shi L."/>
            <person name="Shih D."/>
            <person name="Sparrow T."/>
            <person name="Spaulding J."/>
            <person name="Stalker J."/>
            <person name="Stange-Thomann N."/>
            <person name="Stavropoulos S."/>
            <person name="Stone C."/>
            <person name="Strader C."/>
            <person name="Tesfaye S."/>
            <person name="Thomson T."/>
            <person name="Thoulutsang Y."/>
            <person name="Thoulutsang D."/>
            <person name="Topham K."/>
            <person name="Topping I."/>
            <person name="Tsamla T."/>
            <person name="Vassiliev H."/>
            <person name="Vo A."/>
            <person name="Wangchuk T."/>
            <person name="Wangdi T."/>
            <person name="Weiand M."/>
            <person name="Wilkinson J."/>
            <person name="Wilson A."/>
            <person name="Yadav S."/>
            <person name="Young G."/>
            <person name="Yu Q."/>
            <person name="Zembek L."/>
            <person name="Zhong D."/>
            <person name="Zimmer A."/>
            <person name="Zwirko Z."/>
            <person name="Jaffe D.B."/>
            <person name="Alvarez P."/>
            <person name="Brockman W."/>
            <person name="Butler J."/>
            <person name="Chin C."/>
            <person name="Gnerre S."/>
            <person name="Grabherr M."/>
            <person name="Kleber M."/>
            <person name="Mauceli E."/>
            <person name="MacCallum I."/>
        </authorList>
    </citation>
    <scope>NUCLEOTIDE SEQUENCE [LARGE SCALE GENOMIC DNA]</scope>
    <source>
        <strain evidence="4">MSH-3 / Tucson 14011-0111.49</strain>
    </source>
</reference>
<dbReference type="PhylomeDB" id="B4GRW4"/>
<organism evidence="4">
    <name type="scientific">Drosophila persimilis</name>
    <name type="common">Fruit fly</name>
    <dbReference type="NCBI Taxonomy" id="7234"/>
    <lineage>
        <taxon>Eukaryota</taxon>
        <taxon>Metazoa</taxon>
        <taxon>Ecdysozoa</taxon>
        <taxon>Arthropoda</taxon>
        <taxon>Hexapoda</taxon>
        <taxon>Insecta</taxon>
        <taxon>Pterygota</taxon>
        <taxon>Neoptera</taxon>
        <taxon>Endopterygota</taxon>
        <taxon>Diptera</taxon>
        <taxon>Brachycera</taxon>
        <taxon>Muscomorpha</taxon>
        <taxon>Ephydroidea</taxon>
        <taxon>Drosophilidae</taxon>
        <taxon>Drosophila</taxon>
        <taxon>Sophophora</taxon>
    </lineage>
</organism>
<dbReference type="AlphaFoldDB" id="B4GRW4"/>
<dbReference type="Pfam" id="PF16042">
    <property type="entry name" value="DUF4794"/>
    <property type="match status" value="1"/>
</dbReference>
<evidence type="ECO:0000313" key="4">
    <source>
        <dbReference type="Proteomes" id="UP000008744"/>
    </source>
</evidence>
<feature type="chain" id="PRO_5002807490" evidence="1">
    <location>
        <begin position="24"/>
        <end position="127"/>
    </location>
</feature>
<dbReference type="EMBL" id="CH479188">
    <property type="protein sequence ID" value="EDW40499.1"/>
    <property type="molecule type" value="Genomic_DNA"/>
</dbReference>
<dbReference type="STRING" id="7234.B4GRW4"/>
<dbReference type="OrthoDB" id="6750008at2759"/>
<dbReference type="HOGENOM" id="CLU_1972802_0_0_1"/>
<sequence>MFGYLYLVALCLSAATCLEAGDATQLRFPGPAKGRSLPLILQRQEDAAPYPPAGFVPDPPFELPTEEAAVFLSLMTLMDHQSRFMDHQLRSMDPQMRFMDPQIRLTVHQTKHSTMTVPTASHRVQPS</sequence>
<dbReference type="InterPro" id="IPR032011">
    <property type="entry name" value="DUF4794"/>
</dbReference>
<feature type="signal peptide" evidence="1">
    <location>
        <begin position="1"/>
        <end position="23"/>
    </location>
</feature>
<evidence type="ECO:0000256" key="1">
    <source>
        <dbReference type="SAM" id="SignalP"/>
    </source>
</evidence>
<protein>
    <submittedName>
        <fullName evidence="3">GL25277</fullName>
    </submittedName>
</protein>
<keyword evidence="1" id="KW-0732">Signal</keyword>
<name>B4GRW4_DROPE</name>
<dbReference type="Proteomes" id="UP000008744">
    <property type="component" value="Unassembled WGS sequence"/>
</dbReference>
<keyword evidence="4" id="KW-1185">Reference proteome</keyword>
<proteinExistence type="predicted"/>
<evidence type="ECO:0000259" key="2">
    <source>
        <dbReference type="Pfam" id="PF16042"/>
    </source>
</evidence>
<feature type="domain" description="DUF4794" evidence="2">
    <location>
        <begin position="48"/>
        <end position="70"/>
    </location>
</feature>
<accession>B4GRW4</accession>